<evidence type="ECO:0000256" key="6">
    <source>
        <dbReference type="RuleBase" id="RU363077"/>
    </source>
</evidence>
<evidence type="ECO:0000256" key="4">
    <source>
        <dbReference type="ARBA" id="ARBA00022989"/>
    </source>
</evidence>
<dbReference type="Pfam" id="PF00892">
    <property type="entry name" value="EamA"/>
    <property type="match status" value="2"/>
</dbReference>
<evidence type="ECO:0000256" key="7">
    <source>
        <dbReference type="SAM" id="MobiDB-lite"/>
    </source>
</evidence>
<feature type="transmembrane region" description="Helical" evidence="6">
    <location>
        <begin position="133"/>
        <end position="153"/>
    </location>
</feature>
<dbReference type="InterPro" id="IPR000620">
    <property type="entry name" value="EamA_dom"/>
</dbReference>
<organism evidence="9">
    <name type="scientific">Sesamum calycinum</name>
    <dbReference type="NCBI Taxonomy" id="2727403"/>
    <lineage>
        <taxon>Eukaryota</taxon>
        <taxon>Viridiplantae</taxon>
        <taxon>Streptophyta</taxon>
        <taxon>Embryophyta</taxon>
        <taxon>Tracheophyta</taxon>
        <taxon>Spermatophyta</taxon>
        <taxon>Magnoliopsida</taxon>
        <taxon>eudicotyledons</taxon>
        <taxon>Gunneridae</taxon>
        <taxon>Pentapetalae</taxon>
        <taxon>asterids</taxon>
        <taxon>lamiids</taxon>
        <taxon>Lamiales</taxon>
        <taxon>Pedaliaceae</taxon>
        <taxon>Sesamum</taxon>
    </lineage>
</organism>
<dbReference type="GO" id="GO:0022857">
    <property type="term" value="F:transmembrane transporter activity"/>
    <property type="evidence" value="ECO:0007669"/>
    <property type="project" value="InterPro"/>
</dbReference>
<proteinExistence type="inferred from homology"/>
<dbReference type="SUPFAM" id="SSF103481">
    <property type="entry name" value="Multidrug resistance efflux transporter EmrE"/>
    <property type="match status" value="2"/>
</dbReference>
<dbReference type="AlphaFoldDB" id="A0AAW2ITI3"/>
<comment type="caution">
    <text evidence="9">The sequence shown here is derived from an EMBL/GenBank/DDBJ whole genome shotgun (WGS) entry which is preliminary data.</text>
</comment>
<keyword evidence="4 6" id="KW-1133">Transmembrane helix</keyword>
<dbReference type="InterPro" id="IPR037185">
    <property type="entry name" value="EmrE-like"/>
</dbReference>
<evidence type="ECO:0000256" key="2">
    <source>
        <dbReference type="ARBA" id="ARBA00007635"/>
    </source>
</evidence>
<reference evidence="9" key="2">
    <citation type="journal article" date="2024" name="Plant">
        <title>Genomic evolution and insights into agronomic trait innovations of Sesamum species.</title>
        <authorList>
            <person name="Miao H."/>
            <person name="Wang L."/>
            <person name="Qu L."/>
            <person name="Liu H."/>
            <person name="Sun Y."/>
            <person name="Le M."/>
            <person name="Wang Q."/>
            <person name="Wei S."/>
            <person name="Zheng Y."/>
            <person name="Lin W."/>
            <person name="Duan Y."/>
            <person name="Cao H."/>
            <person name="Xiong S."/>
            <person name="Wang X."/>
            <person name="Wei L."/>
            <person name="Li C."/>
            <person name="Ma Q."/>
            <person name="Ju M."/>
            <person name="Zhao R."/>
            <person name="Li G."/>
            <person name="Mu C."/>
            <person name="Tian Q."/>
            <person name="Mei H."/>
            <person name="Zhang T."/>
            <person name="Gao T."/>
            <person name="Zhang H."/>
        </authorList>
    </citation>
    <scope>NUCLEOTIDE SEQUENCE</scope>
    <source>
        <strain evidence="9">KEN8</strain>
    </source>
</reference>
<feature type="transmembrane region" description="Helical" evidence="6">
    <location>
        <begin position="43"/>
        <end position="60"/>
    </location>
</feature>
<comment type="similarity">
    <text evidence="2 6">Belongs to the drug/metabolite transporter (DMT) superfamily. Plant drug/metabolite exporter (P-DME) (TC 2.A.7.4) family.</text>
</comment>
<comment type="subcellular location">
    <subcellularLocation>
        <location evidence="1 6">Membrane</location>
        <topology evidence="1 6">Multi-pass membrane protein</topology>
    </subcellularLocation>
</comment>
<sequence>MNVGMEKQKPYIAVVIMQCSYAGMILLSKAAMSSGLRPSVFVVYRQAFATLALLPFLFFFRSKGGPPLTWTGLCKIFFISSYGLALSLNLNLAGLDYISATFGTAILSIVPALVFIMAVCMRIEKVAITEWHGMGKVLGTILGLSGAMAFTFYKGPPLFSSSRSDETHHSFHENTRTKQEWIKGSLLAIVAQLFYSMWLTMQAPLLKQYSDKLQLMILQCGFSCLTATIYGAAMERNLTSWKLAWNIQLLSVAYCGVIVTGITYWLQAWVIEKKGPVFSAIFGPLALILAAIFSALFLSETLHWGSVLGGGLLVLGLYSFLWGRNREAQNAQNAAQQQVDHPVEEAHFEGITSMSPDEEQGKKTQKDSPN</sequence>
<evidence type="ECO:0000313" key="9">
    <source>
        <dbReference type="EMBL" id="KAL0285118.1"/>
    </source>
</evidence>
<feature type="compositionally biased region" description="Basic and acidic residues" evidence="7">
    <location>
        <begin position="359"/>
        <end position="370"/>
    </location>
</feature>
<name>A0AAW2ITI3_9LAMI</name>
<evidence type="ECO:0000259" key="8">
    <source>
        <dbReference type="Pfam" id="PF00892"/>
    </source>
</evidence>
<evidence type="ECO:0000256" key="3">
    <source>
        <dbReference type="ARBA" id="ARBA00022692"/>
    </source>
</evidence>
<keyword evidence="5 6" id="KW-0472">Membrane</keyword>
<feature type="domain" description="EamA" evidence="8">
    <location>
        <begin position="11"/>
        <end position="144"/>
    </location>
</feature>
<feature type="transmembrane region" description="Helical" evidence="6">
    <location>
        <begin position="278"/>
        <end position="298"/>
    </location>
</feature>
<evidence type="ECO:0000256" key="5">
    <source>
        <dbReference type="ARBA" id="ARBA00023136"/>
    </source>
</evidence>
<feature type="transmembrane region" description="Helical" evidence="6">
    <location>
        <begin position="245"/>
        <end position="266"/>
    </location>
</feature>
<feature type="transmembrane region" description="Helical" evidence="6">
    <location>
        <begin position="213"/>
        <end position="233"/>
    </location>
</feature>
<feature type="transmembrane region" description="Helical" evidence="6">
    <location>
        <begin position="181"/>
        <end position="201"/>
    </location>
</feature>
<evidence type="ECO:0000256" key="1">
    <source>
        <dbReference type="ARBA" id="ARBA00004141"/>
    </source>
</evidence>
<dbReference type="PANTHER" id="PTHR31218">
    <property type="entry name" value="WAT1-RELATED PROTEIN"/>
    <property type="match status" value="1"/>
</dbReference>
<feature type="region of interest" description="Disordered" evidence="7">
    <location>
        <begin position="348"/>
        <end position="370"/>
    </location>
</feature>
<dbReference type="GO" id="GO:0016020">
    <property type="term" value="C:membrane"/>
    <property type="evidence" value="ECO:0007669"/>
    <property type="project" value="UniProtKB-SubCell"/>
</dbReference>
<accession>A0AAW2ITI3</accession>
<feature type="domain" description="EamA" evidence="8">
    <location>
        <begin position="183"/>
        <end position="319"/>
    </location>
</feature>
<feature type="transmembrane region" description="Helical" evidence="6">
    <location>
        <begin position="12"/>
        <end position="31"/>
    </location>
</feature>
<feature type="transmembrane region" description="Helical" evidence="6">
    <location>
        <begin position="98"/>
        <end position="121"/>
    </location>
</feature>
<dbReference type="EMBL" id="JACGWM010001966">
    <property type="protein sequence ID" value="KAL0285118.1"/>
    <property type="molecule type" value="Genomic_DNA"/>
</dbReference>
<keyword evidence="3 6" id="KW-0812">Transmembrane</keyword>
<protein>
    <recommendedName>
        <fullName evidence="6">WAT1-related protein</fullName>
    </recommendedName>
</protein>
<feature type="transmembrane region" description="Helical" evidence="6">
    <location>
        <begin position="304"/>
        <end position="323"/>
    </location>
</feature>
<gene>
    <name evidence="9" type="ORF">Scaly_2829500</name>
</gene>
<dbReference type="InterPro" id="IPR030184">
    <property type="entry name" value="WAT1-related"/>
</dbReference>
<reference evidence="9" key="1">
    <citation type="submission" date="2020-06" db="EMBL/GenBank/DDBJ databases">
        <authorList>
            <person name="Li T."/>
            <person name="Hu X."/>
            <person name="Zhang T."/>
            <person name="Song X."/>
            <person name="Zhang H."/>
            <person name="Dai N."/>
            <person name="Sheng W."/>
            <person name="Hou X."/>
            <person name="Wei L."/>
        </authorList>
    </citation>
    <scope>NUCLEOTIDE SEQUENCE</scope>
    <source>
        <strain evidence="9">KEN8</strain>
        <tissue evidence="9">Leaf</tissue>
    </source>
</reference>